<dbReference type="OrthoDB" id="9814202at2"/>
<comment type="caution">
    <text evidence="1">The sequence shown here is derived from an EMBL/GenBank/DDBJ whole genome shotgun (WGS) entry which is preliminary data.</text>
</comment>
<reference evidence="1 2" key="1">
    <citation type="submission" date="2019-08" db="EMBL/GenBank/DDBJ databases">
        <title>Genome of Luteibaculum oceani JCM 18817.</title>
        <authorList>
            <person name="Bowman J.P."/>
        </authorList>
    </citation>
    <scope>NUCLEOTIDE SEQUENCE [LARGE SCALE GENOMIC DNA]</scope>
    <source>
        <strain evidence="1 2">JCM 18817</strain>
    </source>
</reference>
<organism evidence="1 2">
    <name type="scientific">Luteibaculum oceani</name>
    <dbReference type="NCBI Taxonomy" id="1294296"/>
    <lineage>
        <taxon>Bacteria</taxon>
        <taxon>Pseudomonadati</taxon>
        <taxon>Bacteroidota</taxon>
        <taxon>Flavobacteriia</taxon>
        <taxon>Flavobacteriales</taxon>
        <taxon>Luteibaculaceae</taxon>
        <taxon>Luteibaculum</taxon>
    </lineage>
</organism>
<evidence type="ECO:0000313" key="2">
    <source>
        <dbReference type="Proteomes" id="UP000321168"/>
    </source>
</evidence>
<accession>A0A5C6V7Y9</accession>
<keyword evidence="2" id="KW-1185">Reference proteome</keyword>
<sequence length="78" mass="8954">MARWTHGQLSMGGLALELMGSHLIRDDSCGFSTVIEWPRPKRGCIEITWAEDAAMIQSCHFDRNEEEREIQLEQNIAH</sequence>
<protein>
    <submittedName>
        <fullName evidence="1">Uncharacterized protein</fullName>
    </submittedName>
</protein>
<dbReference type="EMBL" id="VORB01000004">
    <property type="protein sequence ID" value="TXC81393.1"/>
    <property type="molecule type" value="Genomic_DNA"/>
</dbReference>
<proteinExistence type="predicted"/>
<gene>
    <name evidence="1" type="ORF">FRX97_05145</name>
</gene>
<evidence type="ECO:0000313" key="1">
    <source>
        <dbReference type="EMBL" id="TXC81393.1"/>
    </source>
</evidence>
<dbReference type="RefSeq" id="WP_147014103.1">
    <property type="nucleotide sequence ID" value="NZ_VORB01000004.1"/>
</dbReference>
<dbReference type="Proteomes" id="UP000321168">
    <property type="component" value="Unassembled WGS sequence"/>
</dbReference>
<name>A0A5C6V7Y9_9FLAO</name>
<dbReference type="AlphaFoldDB" id="A0A5C6V7Y9"/>